<proteinExistence type="predicted"/>
<accession>A0A8B6GFN4</accession>
<dbReference type="OrthoDB" id="10066876at2759"/>
<organism evidence="1 2">
    <name type="scientific">Mytilus galloprovincialis</name>
    <name type="common">Mediterranean mussel</name>
    <dbReference type="NCBI Taxonomy" id="29158"/>
    <lineage>
        <taxon>Eukaryota</taxon>
        <taxon>Metazoa</taxon>
        <taxon>Spiralia</taxon>
        <taxon>Lophotrochozoa</taxon>
        <taxon>Mollusca</taxon>
        <taxon>Bivalvia</taxon>
        <taxon>Autobranchia</taxon>
        <taxon>Pteriomorphia</taxon>
        <taxon>Mytilida</taxon>
        <taxon>Mytiloidea</taxon>
        <taxon>Mytilidae</taxon>
        <taxon>Mytilinae</taxon>
        <taxon>Mytilus</taxon>
    </lineage>
</organism>
<keyword evidence="2" id="KW-1185">Reference proteome</keyword>
<dbReference type="Gene3D" id="3.30.420.10">
    <property type="entry name" value="Ribonuclease H-like superfamily/Ribonuclease H"/>
    <property type="match status" value="1"/>
</dbReference>
<name>A0A8B6GFN4_MYTGA</name>
<dbReference type="InterPro" id="IPR012337">
    <property type="entry name" value="RNaseH-like_sf"/>
</dbReference>
<evidence type="ECO:0000313" key="1">
    <source>
        <dbReference type="EMBL" id="VDI63307.1"/>
    </source>
</evidence>
<reference evidence="1" key="1">
    <citation type="submission" date="2018-11" db="EMBL/GenBank/DDBJ databases">
        <authorList>
            <person name="Alioto T."/>
            <person name="Alioto T."/>
        </authorList>
    </citation>
    <scope>NUCLEOTIDE SEQUENCE</scope>
</reference>
<dbReference type="AlphaFoldDB" id="A0A8B6GFN4"/>
<sequence>MIDSLNFLPSALSKLSKMFGIDELQEGYFPYLFNRQENQYVVLEHLPDIKYYDPDGMKVDDREIFLECKIFLRLETIGIIPAQGNILKEKHSIKALEWLRYVSKSKGIHIQHARNGGEENIEKKLFF</sequence>
<dbReference type="SUPFAM" id="SSF53098">
    <property type="entry name" value="Ribonuclease H-like"/>
    <property type="match status" value="1"/>
</dbReference>
<dbReference type="GO" id="GO:0003676">
    <property type="term" value="F:nucleic acid binding"/>
    <property type="evidence" value="ECO:0007669"/>
    <property type="project" value="InterPro"/>
</dbReference>
<evidence type="ECO:0000313" key="2">
    <source>
        <dbReference type="Proteomes" id="UP000596742"/>
    </source>
</evidence>
<gene>
    <name evidence="1" type="ORF">MGAL_10B089629</name>
</gene>
<dbReference type="Proteomes" id="UP000596742">
    <property type="component" value="Unassembled WGS sequence"/>
</dbReference>
<protein>
    <submittedName>
        <fullName evidence="1">Uncharacterized protein</fullName>
    </submittedName>
</protein>
<dbReference type="InterPro" id="IPR036397">
    <property type="entry name" value="RNaseH_sf"/>
</dbReference>
<dbReference type="EMBL" id="UYJE01008367">
    <property type="protein sequence ID" value="VDI63307.1"/>
    <property type="molecule type" value="Genomic_DNA"/>
</dbReference>
<comment type="caution">
    <text evidence="1">The sequence shown here is derived from an EMBL/GenBank/DDBJ whole genome shotgun (WGS) entry which is preliminary data.</text>
</comment>